<evidence type="ECO:0008006" key="3">
    <source>
        <dbReference type="Google" id="ProtNLM"/>
    </source>
</evidence>
<dbReference type="PROSITE" id="PS51257">
    <property type="entry name" value="PROKAR_LIPOPROTEIN"/>
    <property type="match status" value="1"/>
</dbReference>
<reference evidence="1 2" key="1">
    <citation type="journal article" date="2016" name="Nat. Commun.">
        <title>Thousands of microbial genomes shed light on interconnected biogeochemical processes in an aquifer system.</title>
        <authorList>
            <person name="Anantharaman K."/>
            <person name="Brown C.T."/>
            <person name="Hug L.A."/>
            <person name="Sharon I."/>
            <person name="Castelle C.J."/>
            <person name="Probst A.J."/>
            <person name="Thomas B.C."/>
            <person name="Singh A."/>
            <person name="Wilkins M.J."/>
            <person name="Karaoz U."/>
            <person name="Brodie E.L."/>
            <person name="Williams K.H."/>
            <person name="Hubbard S.S."/>
            <person name="Banfield J.F."/>
        </authorList>
    </citation>
    <scope>NUCLEOTIDE SEQUENCE [LARGE SCALE GENOMIC DNA]</scope>
</reference>
<protein>
    <recommendedName>
        <fullName evidence="3">Lipoprotein</fullName>
    </recommendedName>
</protein>
<proteinExistence type="predicted"/>
<gene>
    <name evidence="1" type="ORF">A3G31_11805</name>
</gene>
<dbReference type="AlphaFoldDB" id="A0A1F7SFU8"/>
<dbReference type="Proteomes" id="UP000178082">
    <property type="component" value="Unassembled WGS sequence"/>
</dbReference>
<sequence length="124" mass="14513">MNLTKAIKFSFLILISFSLFLFSGCFNSVRYLKSGTFKKPNIWEKVIIKESKLSPDQKKIFSENGNPSYILIFPEARSDNENKKPVYEWVYEKEEKFFWFVDGSLVDYIAVTPPKEKLIRPPGM</sequence>
<comment type="caution">
    <text evidence="1">The sequence shown here is derived from an EMBL/GenBank/DDBJ whole genome shotgun (WGS) entry which is preliminary data.</text>
</comment>
<dbReference type="EMBL" id="MGDI01000031">
    <property type="protein sequence ID" value="OGL52639.1"/>
    <property type="molecule type" value="Genomic_DNA"/>
</dbReference>
<accession>A0A1F7SFU8</accession>
<name>A0A1F7SFU8_9BACT</name>
<evidence type="ECO:0000313" key="2">
    <source>
        <dbReference type="Proteomes" id="UP000178082"/>
    </source>
</evidence>
<dbReference type="STRING" id="1817883.A3G31_11805"/>
<evidence type="ECO:0000313" key="1">
    <source>
        <dbReference type="EMBL" id="OGL52639.1"/>
    </source>
</evidence>
<organism evidence="1 2">
    <name type="scientific">Candidatus Schekmanbacteria bacterium RIFCSPLOWO2_12_FULL_38_15</name>
    <dbReference type="NCBI Taxonomy" id="1817883"/>
    <lineage>
        <taxon>Bacteria</taxon>
        <taxon>Candidatus Schekmaniibacteriota</taxon>
    </lineage>
</organism>